<dbReference type="PANTHER" id="PTHR34409">
    <property type="entry name" value="SET DOMAIN-CONTAINING PROTEIN"/>
    <property type="match status" value="1"/>
</dbReference>
<gene>
    <name evidence="4" type="ORF">PCASD_24176</name>
</gene>
<sequence length="438" mass="47905">MTIPPESSKSRKIPPKQSTPASTQRTQASATPQTQTPAPSDNLQRRPGRAKGSQGYSTEDCMALVEAVKEHLLLGSQEWGYVLERYNTYANNNKHAICEQDSIKYKFQALVKHAKPTGDPSCPSHVREAKLKQKAMDNRAHVVACNDDAESDDDQNGVGAPIPMLAEPTQQNTQSQWSTTSWSTTQSQQVQGEEVELMDEDEQSGDVPAVPANNANNSTQSNPLPNSPVMSTFLSWVPRPNKPAGSQSSTINEFNSAAPQTGPHQRGGSRAASQSSPIKSTNQSGAAGCTSSGSPAGTLEQHLTAWLDPAARQKREMENSMTKFYANQLRDAGKTIENLRDKTNRLRLEDQSKANKLKEKLTELKIENSSLKAKLELLQMKIEMASSNNHQFNSQPLPFGHVNYQRNNAQHPFAHVPRATASEQAPPAGEQVAFDILD</sequence>
<keyword evidence="1" id="KW-0175">Coiled coil</keyword>
<feature type="compositionally biased region" description="Acidic residues" evidence="2">
    <location>
        <begin position="193"/>
        <end position="204"/>
    </location>
</feature>
<evidence type="ECO:0000313" key="4">
    <source>
        <dbReference type="EMBL" id="PLW13161.1"/>
    </source>
</evidence>
<dbReference type="AlphaFoldDB" id="A0A2N5SIX2"/>
<evidence type="ECO:0000313" key="5">
    <source>
        <dbReference type="Proteomes" id="UP000235392"/>
    </source>
</evidence>
<feature type="region of interest" description="Disordered" evidence="2">
    <location>
        <begin position="148"/>
        <end position="297"/>
    </location>
</feature>
<dbReference type="InterPro" id="IPR049203">
    <property type="entry name" value="DUF6818"/>
</dbReference>
<reference evidence="4 5" key="1">
    <citation type="submission" date="2017-11" db="EMBL/GenBank/DDBJ databases">
        <title>De novo assembly and phasing of dikaryotic genomes from two isolates of Puccinia coronata f. sp. avenae, the causal agent of oat crown rust.</title>
        <authorList>
            <person name="Miller M.E."/>
            <person name="Zhang Y."/>
            <person name="Omidvar V."/>
            <person name="Sperschneider J."/>
            <person name="Schwessinger B."/>
            <person name="Raley C."/>
            <person name="Palmer J.M."/>
            <person name="Garnica D."/>
            <person name="Upadhyaya N."/>
            <person name="Rathjen J."/>
            <person name="Taylor J.M."/>
            <person name="Park R.F."/>
            <person name="Dodds P.N."/>
            <person name="Hirsch C.D."/>
            <person name="Kianian S.F."/>
            <person name="Figueroa M."/>
        </authorList>
    </citation>
    <scope>NUCLEOTIDE SEQUENCE [LARGE SCALE GENOMIC DNA]</scope>
    <source>
        <strain evidence="4">12SD80</strain>
    </source>
</reference>
<feature type="compositionally biased region" description="Polar residues" evidence="2">
    <location>
        <begin position="218"/>
        <end position="234"/>
    </location>
</feature>
<name>A0A2N5SIX2_9BASI</name>
<dbReference type="Proteomes" id="UP000235392">
    <property type="component" value="Unassembled WGS sequence"/>
</dbReference>
<feature type="compositionally biased region" description="Low complexity" evidence="2">
    <location>
        <begin position="207"/>
        <end position="217"/>
    </location>
</feature>
<feature type="compositionally biased region" description="Polar residues" evidence="2">
    <location>
        <begin position="271"/>
        <end position="295"/>
    </location>
</feature>
<proteinExistence type="predicted"/>
<feature type="region of interest" description="Disordered" evidence="2">
    <location>
        <begin position="1"/>
        <end position="55"/>
    </location>
</feature>
<feature type="domain" description="DUF6818" evidence="3">
    <location>
        <begin position="74"/>
        <end position="154"/>
    </location>
</feature>
<dbReference type="Pfam" id="PF20681">
    <property type="entry name" value="DUF6818"/>
    <property type="match status" value="1"/>
</dbReference>
<evidence type="ECO:0000256" key="1">
    <source>
        <dbReference type="SAM" id="Coils"/>
    </source>
</evidence>
<evidence type="ECO:0000259" key="3">
    <source>
        <dbReference type="Pfam" id="PF20681"/>
    </source>
</evidence>
<evidence type="ECO:0000256" key="2">
    <source>
        <dbReference type="SAM" id="MobiDB-lite"/>
    </source>
</evidence>
<feature type="compositionally biased region" description="Polar residues" evidence="2">
    <location>
        <begin position="244"/>
        <end position="263"/>
    </location>
</feature>
<dbReference type="PANTHER" id="PTHR34409:SF1">
    <property type="entry name" value="MYB-LIKE DOMAIN-CONTAINING PROTEIN"/>
    <property type="match status" value="1"/>
</dbReference>
<feature type="compositionally biased region" description="Low complexity" evidence="2">
    <location>
        <begin position="18"/>
        <end position="40"/>
    </location>
</feature>
<feature type="compositionally biased region" description="Low complexity" evidence="2">
    <location>
        <begin position="169"/>
        <end position="189"/>
    </location>
</feature>
<protein>
    <recommendedName>
        <fullName evidence="3">DUF6818 domain-containing protein</fullName>
    </recommendedName>
</protein>
<organism evidence="4 5">
    <name type="scientific">Puccinia coronata f. sp. avenae</name>
    <dbReference type="NCBI Taxonomy" id="200324"/>
    <lineage>
        <taxon>Eukaryota</taxon>
        <taxon>Fungi</taxon>
        <taxon>Dikarya</taxon>
        <taxon>Basidiomycota</taxon>
        <taxon>Pucciniomycotina</taxon>
        <taxon>Pucciniomycetes</taxon>
        <taxon>Pucciniales</taxon>
        <taxon>Pucciniaceae</taxon>
        <taxon>Puccinia</taxon>
    </lineage>
</organism>
<dbReference type="EMBL" id="PGCI01000861">
    <property type="protein sequence ID" value="PLW13161.1"/>
    <property type="molecule type" value="Genomic_DNA"/>
</dbReference>
<accession>A0A2N5SIX2</accession>
<feature type="coiled-coil region" evidence="1">
    <location>
        <begin position="329"/>
        <end position="388"/>
    </location>
</feature>
<comment type="caution">
    <text evidence="4">The sequence shown here is derived from an EMBL/GenBank/DDBJ whole genome shotgun (WGS) entry which is preliminary data.</text>
</comment>